<feature type="non-terminal residue" evidence="1">
    <location>
        <position position="72"/>
    </location>
</feature>
<comment type="caution">
    <text evidence="1">The sequence shown here is derived from an EMBL/GenBank/DDBJ whole genome shotgun (WGS) entry which is preliminary data.</text>
</comment>
<protein>
    <submittedName>
        <fullName evidence="1">Uncharacterized protein</fullName>
    </submittedName>
</protein>
<evidence type="ECO:0000313" key="1">
    <source>
        <dbReference type="EMBL" id="OIT19965.1"/>
    </source>
</evidence>
<sequence>IDPLRLDRNTRSKFLLLMNAKLEINVNSGEGIKPKQKYCRKKPKLDLCSPKPQTTTSNLSEFFATGLVTSFD</sequence>
<dbReference type="EMBL" id="MJEQ01005922">
    <property type="protein sequence ID" value="OIT19965.1"/>
    <property type="molecule type" value="Genomic_DNA"/>
</dbReference>
<feature type="non-terminal residue" evidence="1">
    <location>
        <position position="1"/>
    </location>
</feature>
<gene>
    <name evidence="1" type="ORF">A4A49_61853</name>
</gene>
<dbReference type="AlphaFoldDB" id="A0A1J6JQB3"/>
<dbReference type="Gramene" id="OIT19965">
    <property type="protein sequence ID" value="OIT19965"/>
    <property type="gene ID" value="A4A49_61853"/>
</dbReference>
<evidence type="ECO:0000313" key="2">
    <source>
        <dbReference type="Proteomes" id="UP000187609"/>
    </source>
</evidence>
<dbReference type="Proteomes" id="UP000187609">
    <property type="component" value="Unassembled WGS sequence"/>
</dbReference>
<organism evidence="1 2">
    <name type="scientific">Nicotiana attenuata</name>
    <name type="common">Coyote tobacco</name>
    <dbReference type="NCBI Taxonomy" id="49451"/>
    <lineage>
        <taxon>Eukaryota</taxon>
        <taxon>Viridiplantae</taxon>
        <taxon>Streptophyta</taxon>
        <taxon>Embryophyta</taxon>
        <taxon>Tracheophyta</taxon>
        <taxon>Spermatophyta</taxon>
        <taxon>Magnoliopsida</taxon>
        <taxon>eudicotyledons</taxon>
        <taxon>Gunneridae</taxon>
        <taxon>Pentapetalae</taxon>
        <taxon>asterids</taxon>
        <taxon>lamiids</taxon>
        <taxon>Solanales</taxon>
        <taxon>Solanaceae</taxon>
        <taxon>Nicotianoideae</taxon>
        <taxon>Nicotianeae</taxon>
        <taxon>Nicotiana</taxon>
    </lineage>
</organism>
<name>A0A1J6JQB3_NICAT</name>
<proteinExistence type="predicted"/>
<accession>A0A1J6JQB3</accession>
<reference evidence="1" key="1">
    <citation type="submission" date="2016-11" db="EMBL/GenBank/DDBJ databases">
        <title>The genome of Nicotiana attenuata.</title>
        <authorList>
            <person name="Xu S."/>
            <person name="Brockmoeller T."/>
            <person name="Gaquerel E."/>
            <person name="Navarro A."/>
            <person name="Kuhl H."/>
            <person name="Gase K."/>
            <person name="Ling Z."/>
            <person name="Zhou W."/>
            <person name="Kreitzer C."/>
            <person name="Stanke M."/>
            <person name="Tang H."/>
            <person name="Lyons E."/>
            <person name="Pandey P."/>
            <person name="Pandey S.P."/>
            <person name="Timmermann B."/>
            <person name="Baldwin I.T."/>
        </authorList>
    </citation>
    <scope>NUCLEOTIDE SEQUENCE [LARGE SCALE GENOMIC DNA]</scope>
    <source>
        <strain evidence="1">UT</strain>
    </source>
</reference>
<keyword evidence="2" id="KW-1185">Reference proteome</keyword>